<dbReference type="GO" id="GO:0009279">
    <property type="term" value="C:cell outer membrane"/>
    <property type="evidence" value="ECO:0007669"/>
    <property type="project" value="UniProtKB-SubCell"/>
</dbReference>
<evidence type="ECO:0000256" key="3">
    <source>
        <dbReference type="ARBA" id="ARBA00006929"/>
    </source>
</evidence>
<dbReference type="GO" id="GO:0071973">
    <property type="term" value="P:bacterial-type flagellum-dependent cell motility"/>
    <property type="evidence" value="ECO:0007669"/>
    <property type="project" value="InterPro"/>
</dbReference>
<dbReference type="GO" id="GO:0003774">
    <property type="term" value="F:cytoskeletal motor activity"/>
    <property type="evidence" value="ECO:0007669"/>
    <property type="project" value="InterPro"/>
</dbReference>
<sequence>MAMHQYFNGLLMGTAVLLCGCSVFADRAAPPAGLEERVQPDAGLPASKTAGPDPDDPYYAALEPVPEPMPLRNTGSLFNPERLHSLYIERSHFKAGDIVSVQLSESTKATKKGNTQLKKSTEYNLDPIRVPGGNLEIAGREVNLGLSQDQQFQGDGSASQSNDFEGELTVTVMRVLSNDNLLVRGDKWMLINNGKEFIRLTGIIRAKDIDKDNKIKSTKIANARIEYSGTGALADSQRLGWLTEKLNNPELWPL</sequence>
<dbReference type="PRINTS" id="PR01008">
    <property type="entry name" value="FLGLRINGFLGH"/>
</dbReference>
<gene>
    <name evidence="11" type="primary">flgH</name>
    <name evidence="14" type="ORF">HRH59_17495</name>
</gene>
<evidence type="ECO:0000256" key="4">
    <source>
        <dbReference type="ARBA" id="ARBA00011439"/>
    </source>
</evidence>
<comment type="subcellular location">
    <subcellularLocation>
        <location evidence="11">Cell outer membrane</location>
    </subcellularLocation>
    <subcellularLocation>
        <location evidence="11">Bacterial flagellum basal body</location>
    </subcellularLocation>
    <subcellularLocation>
        <location evidence="2">Membrane</location>
        <topology evidence="2">Lipid-anchor</topology>
    </subcellularLocation>
</comment>
<evidence type="ECO:0000256" key="8">
    <source>
        <dbReference type="ARBA" id="ARBA00023143"/>
    </source>
</evidence>
<evidence type="ECO:0000313" key="15">
    <source>
        <dbReference type="Proteomes" id="UP000523161"/>
    </source>
</evidence>
<dbReference type="Proteomes" id="UP000523161">
    <property type="component" value="Unassembled WGS sequence"/>
</dbReference>
<keyword evidence="14" id="KW-0966">Cell projection</keyword>
<keyword evidence="14" id="KW-0282">Flagellum</keyword>
<evidence type="ECO:0000256" key="11">
    <source>
        <dbReference type="HAMAP-Rule" id="MF_00415"/>
    </source>
</evidence>
<evidence type="ECO:0000256" key="6">
    <source>
        <dbReference type="ARBA" id="ARBA00023136"/>
    </source>
</evidence>
<comment type="caution">
    <text evidence="14">The sequence shown here is derived from an EMBL/GenBank/DDBJ whole genome shotgun (WGS) entry which is preliminary data.</text>
</comment>
<evidence type="ECO:0000256" key="5">
    <source>
        <dbReference type="ARBA" id="ARBA00022729"/>
    </source>
</evidence>
<dbReference type="PANTHER" id="PTHR34933:SF1">
    <property type="entry name" value="FLAGELLAR L-RING PROTEIN"/>
    <property type="match status" value="1"/>
</dbReference>
<feature type="region of interest" description="Disordered" evidence="12">
    <location>
        <begin position="35"/>
        <end position="55"/>
    </location>
</feature>
<keyword evidence="15" id="KW-1185">Reference proteome</keyword>
<evidence type="ECO:0000256" key="2">
    <source>
        <dbReference type="ARBA" id="ARBA00004635"/>
    </source>
</evidence>
<feature type="chain" id="PRO_5031151061" description="Flagellar L-ring protein" evidence="13">
    <location>
        <begin position="26"/>
        <end position="254"/>
    </location>
</feature>
<accession>A0A7Y5AUL1</accession>
<comment type="similarity">
    <text evidence="3 11">Belongs to the FlgH family.</text>
</comment>
<keyword evidence="8 11" id="KW-0975">Bacterial flagellum</keyword>
<proteinExistence type="inferred from homology"/>
<evidence type="ECO:0000256" key="9">
    <source>
        <dbReference type="ARBA" id="ARBA00023237"/>
    </source>
</evidence>
<organism evidence="14 15">
    <name type="scientific">Rheinheimera lutimaris</name>
    <dbReference type="NCBI Taxonomy" id="2740584"/>
    <lineage>
        <taxon>Bacteria</taxon>
        <taxon>Pseudomonadati</taxon>
        <taxon>Pseudomonadota</taxon>
        <taxon>Gammaproteobacteria</taxon>
        <taxon>Chromatiales</taxon>
        <taxon>Chromatiaceae</taxon>
        <taxon>Rheinheimera</taxon>
    </lineage>
</organism>
<evidence type="ECO:0000256" key="12">
    <source>
        <dbReference type="SAM" id="MobiDB-lite"/>
    </source>
</evidence>
<keyword evidence="10" id="KW-0449">Lipoprotein</keyword>
<keyword evidence="9 11" id="KW-0998">Cell outer membrane</keyword>
<evidence type="ECO:0000256" key="10">
    <source>
        <dbReference type="ARBA" id="ARBA00023288"/>
    </source>
</evidence>
<dbReference type="AlphaFoldDB" id="A0A7Y5AUL1"/>
<keyword evidence="14" id="KW-0969">Cilium</keyword>
<evidence type="ECO:0000313" key="14">
    <source>
        <dbReference type="EMBL" id="NRQ44334.1"/>
    </source>
</evidence>
<keyword evidence="6 11" id="KW-0472">Membrane</keyword>
<comment type="subunit">
    <text evidence="4 11">The basal body constitutes a major portion of the flagellar organelle and consists of four rings (L,P,S, and M) mounted on a central rod.</text>
</comment>
<dbReference type="PANTHER" id="PTHR34933">
    <property type="entry name" value="FLAGELLAR L-RING PROTEIN"/>
    <property type="match status" value="1"/>
</dbReference>
<dbReference type="EMBL" id="JABSOD010000027">
    <property type="protein sequence ID" value="NRQ44334.1"/>
    <property type="molecule type" value="Genomic_DNA"/>
</dbReference>
<dbReference type="Pfam" id="PF02107">
    <property type="entry name" value="FlgH"/>
    <property type="match status" value="1"/>
</dbReference>
<evidence type="ECO:0000256" key="1">
    <source>
        <dbReference type="ARBA" id="ARBA00002591"/>
    </source>
</evidence>
<dbReference type="GO" id="GO:0009427">
    <property type="term" value="C:bacterial-type flagellum basal body, distal rod, L ring"/>
    <property type="evidence" value="ECO:0007669"/>
    <property type="project" value="InterPro"/>
</dbReference>
<evidence type="ECO:0000256" key="13">
    <source>
        <dbReference type="SAM" id="SignalP"/>
    </source>
</evidence>
<evidence type="ECO:0000256" key="7">
    <source>
        <dbReference type="ARBA" id="ARBA00023139"/>
    </source>
</evidence>
<dbReference type="HAMAP" id="MF_00415">
    <property type="entry name" value="FlgH"/>
    <property type="match status" value="1"/>
</dbReference>
<keyword evidence="7" id="KW-0564">Palmitate</keyword>
<dbReference type="InterPro" id="IPR000527">
    <property type="entry name" value="Flag_Lring"/>
</dbReference>
<feature type="signal peptide" evidence="13">
    <location>
        <begin position="1"/>
        <end position="25"/>
    </location>
</feature>
<reference evidence="14 15" key="1">
    <citation type="submission" date="2020-06" db="EMBL/GenBank/DDBJ databases">
        <title>Rheinheimera sp. nov., a marine bacterium isolated from coastal.</title>
        <authorList>
            <person name="Yu Q."/>
            <person name="Qi Y."/>
            <person name="Pu J."/>
        </authorList>
    </citation>
    <scope>NUCLEOTIDE SEQUENCE [LARGE SCALE GENOMIC DNA]</scope>
    <source>
        <strain evidence="14 15">YQF-2</strain>
    </source>
</reference>
<comment type="function">
    <text evidence="1 11">Assembles around the rod to form the L-ring and probably protects the motor/basal body from shearing forces during rotation.</text>
</comment>
<protein>
    <recommendedName>
        <fullName evidence="11">Flagellar L-ring protein</fullName>
    </recommendedName>
    <alternativeName>
        <fullName evidence="11">Basal body L-ring protein</fullName>
    </alternativeName>
</protein>
<name>A0A7Y5AUL1_9GAMM</name>
<dbReference type="RefSeq" id="WP_173502563.1">
    <property type="nucleotide sequence ID" value="NZ_JABSOD010000027.1"/>
</dbReference>
<keyword evidence="5 13" id="KW-0732">Signal</keyword>